<evidence type="ECO:0000256" key="3">
    <source>
        <dbReference type="ARBA" id="ARBA00022679"/>
    </source>
</evidence>
<comment type="similarity">
    <text evidence="1">Belongs to the glycosyltransferase 2 family.</text>
</comment>
<protein>
    <submittedName>
        <fullName evidence="5">Glycosyltransferase</fullName>
    </submittedName>
</protein>
<sequence>MNMLESLNAFNFTIFILFLLLYLYQIIYAGVVLCGRKKPTPEAKQMHRYGVIIAARNEATVIRELLQSIKAQNYPDGLVTAFVVADNCTDNTAELAQAEGAVVYERFNQLKVGKGYALDYAFKHIMKEYPEDWFEAYFVFDADNLLDPNYIREMNKVFDSGYEIITSYRNSKNYDSNWISAGYSLWFLRESKYLNQARMMCGSSCAISGTGFMISNQIVKANNGWKHHLLTEDIEFSVDSVLHGLKIGYCGDAVLYDEQPCTFEQSWKQRLRWSKGFYQVFGKYGQALVKRIFKEHDFSSYDMTMTIAPALFVSLFSVLINSLALLWTLFVQRDPEVLSVTLGAIIASVTNYYLILYAFGILTTVTEWDNIHCSAGKKILYTFTFPIFIFTYVPIAIEALFKKIEWSPITHTIAKSIQEIRD</sequence>
<proteinExistence type="inferred from homology"/>
<dbReference type="PANTHER" id="PTHR43630:SF1">
    <property type="entry name" value="POLY-BETA-1,6-N-ACETYL-D-GLUCOSAMINE SYNTHASE"/>
    <property type="match status" value="1"/>
</dbReference>
<evidence type="ECO:0000313" key="5">
    <source>
        <dbReference type="EMBL" id="RGR76177.1"/>
    </source>
</evidence>
<feature type="transmembrane region" description="Helical" evidence="4">
    <location>
        <begin position="379"/>
        <end position="401"/>
    </location>
</feature>
<dbReference type="SUPFAM" id="SSF53448">
    <property type="entry name" value="Nucleotide-diphospho-sugar transferases"/>
    <property type="match status" value="1"/>
</dbReference>
<dbReference type="InterPro" id="IPR029044">
    <property type="entry name" value="Nucleotide-diphossugar_trans"/>
</dbReference>
<dbReference type="CDD" id="cd06438">
    <property type="entry name" value="EpsO_like"/>
    <property type="match status" value="1"/>
</dbReference>
<reference evidence="5 6" key="1">
    <citation type="submission" date="2018-08" db="EMBL/GenBank/DDBJ databases">
        <title>A genome reference for cultivated species of the human gut microbiota.</title>
        <authorList>
            <person name="Zou Y."/>
            <person name="Xue W."/>
            <person name="Luo G."/>
        </authorList>
    </citation>
    <scope>NUCLEOTIDE SEQUENCE [LARGE SCALE GENOMIC DNA]</scope>
    <source>
        <strain evidence="5 6">AF24-29</strain>
    </source>
</reference>
<keyword evidence="4" id="KW-1133">Transmembrane helix</keyword>
<gene>
    <name evidence="5" type="ORF">DWY25_02150</name>
</gene>
<evidence type="ECO:0000256" key="1">
    <source>
        <dbReference type="ARBA" id="ARBA00006739"/>
    </source>
</evidence>
<dbReference type="AlphaFoldDB" id="A0A412G5M7"/>
<evidence type="ECO:0000256" key="2">
    <source>
        <dbReference type="ARBA" id="ARBA00022676"/>
    </source>
</evidence>
<dbReference type="PANTHER" id="PTHR43630">
    <property type="entry name" value="POLY-BETA-1,6-N-ACETYL-D-GLUCOSAMINE SYNTHASE"/>
    <property type="match status" value="1"/>
</dbReference>
<feature type="transmembrane region" description="Helical" evidence="4">
    <location>
        <begin position="337"/>
        <end position="359"/>
    </location>
</feature>
<evidence type="ECO:0000256" key="4">
    <source>
        <dbReference type="SAM" id="Phobius"/>
    </source>
</evidence>
<comment type="caution">
    <text evidence="5">The sequence shown here is derived from an EMBL/GenBank/DDBJ whole genome shotgun (WGS) entry which is preliminary data.</text>
</comment>
<evidence type="ECO:0000313" key="6">
    <source>
        <dbReference type="Proteomes" id="UP000284178"/>
    </source>
</evidence>
<keyword evidence="4" id="KW-0472">Membrane</keyword>
<feature type="transmembrane region" description="Helical" evidence="4">
    <location>
        <begin position="307"/>
        <end position="330"/>
    </location>
</feature>
<dbReference type="Pfam" id="PF13641">
    <property type="entry name" value="Glyco_tranf_2_3"/>
    <property type="match status" value="1"/>
</dbReference>
<keyword evidence="4" id="KW-0812">Transmembrane</keyword>
<dbReference type="Gene3D" id="3.90.550.10">
    <property type="entry name" value="Spore Coat Polysaccharide Biosynthesis Protein SpsA, Chain A"/>
    <property type="match status" value="1"/>
</dbReference>
<dbReference type="EMBL" id="QRUP01000002">
    <property type="protein sequence ID" value="RGR76177.1"/>
    <property type="molecule type" value="Genomic_DNA"/>
</dbReference>
<keyword evidence="6" id="KW-1185">Reference proteome</keyword>
<dbReference type="GO" id="GO:0016757">
    <property type="term" value="F:glycosyltransferase activity"/>
    <property type="evidence" value="ECO:0007669"/>
    <property type="project" value="UniProtKB-KW"/>
</dbReference>
<feature type="transmembrane region" description="Helical" evidence="4">
    <location>
        <begin position="12"/>
        <end position="34"/>
    </location>
</feature>
<dbReference type="GeneID" id="83014211"/>
<dbReference type="RefSeq" id="WP_117893080.1">
    <property type="nucleotide sequence ID" value="NZ_CABJCV010000002.1"/>
</dbReference>
<name>A0A412G5M7_9FIRM</name>
<organism evidence="5 6">
    <name type="scientific">Holdemania filiformis</name>
    <dbReference type="NCBI Taxonomy" id="61171"/>
    <lineage>
        <taxon>Bacteria</taxon>
        <taxon>Bacillati</taxon>
        <taxon>Bacillota</taxon>
        <taxon>Erysipelotrichia</taxon>
        <taxon>Erysipelotrichales</taxon>
        <taxon>Erysipelotrichaceae</taxon>
        <taxon>Holdemania</taxon>
    </lineage>
</organism>
<keyword evidence="2" id="KW-0328">Glycosyltransferase</keyword>
<dbReference type="Proteomes" id="UP000284178">
    <property type="component" value="Unassembled WGS sequence"/>
</dbReference>
<keyword evidence="3 5" id="KW-0808">Transferase</keyword>
<accession>A0A412G5M7</accession>